<dbReference type="KEGG" id="char:105890577"/>
<accession>A0A6P8FTI6</accession>
<protein>
    <submittedName>
        <fullName evidence="3">Eukaryotic translation initiation factor 4 gamma 1-like</fullName>
    </submittedName>
</protein>
<dbReference type="GeneID" id="105890577"/>
<dbReference type="PRINTS" id="PR01217">
    <property type="entry name" value="PRICHEXTENSN"/>
</dbReference>
<feature type="compositionally biased region" description="Basic and acidic residues" evidence="1">
    <location>
        <begin position="336"/>
        <end position="350"/>
    </location>
</feature>
<feature type="compositionally biased region" description="Pro residues" evidence="1">
    <location>
        <begin position="42"/>
        <end position="51"/>
    </location>
</feature>
<evidence type="ECO:0000313" key="3">
    <source>
        <dbReference type="RefSeq" id="XP_031429919.1"/>
    </source>
</evidence>
<feature type="compositionally biased region" description="Low complexity" evidence="1">
    <location>
        <begin position="52"/>
        <end position="62"/>
    </location>
</feature>
<dbReference type="OrthoDB" id="514777at2759"/>
<feature type="region of interest" description="Disordered" evidence="1">
    <location>
        <begin position="132"/>
        <end position="350"/>
    </location>
</feature>
<dbReference type="Proteomes" id="UP000515152">
    <property type="component" value="Chromosome 9"/>
</dbReference>
<sequence length="415" mass="43753">MNKPPQPLTGPPPSAPPHPPAPSPGLSQPGFNPQQPSVVFATPPPMNPAQQPPRQSYYQSPRPSLPSNAGRVQTSGSAPRQIPPPHGTHPAHVYQPGSHSQVMMIPQQPIPFANTQGSGYFIPGPYRSPYVNPQQYQVTGSPSPFYPGTSPGDYAGAYYSAQPQFTPPVQPAPVLMSPAPQPAPVLMNPAPQPAPVLMNPAPQQPQALSQQQQQQQAQAKRERKQIRIRDPNQGGRDITEEIMSGGRSAACTPTPPQSAMSVPEGVAGSHANGENTPPAAVAPRTESKGKSPPPRQMPLPQEVPIPPGEDQQPVAPPTPPPTSPISDTVDAPPPAVKKEALPPAMKKEALPPAMKKEALVPLESPIVQPEELQYNGLTAGGSAHISPIAEPDTQREAPMPTAEAPAHTHTHTPTP</sequence>
<feature type="compositionally biased region" description="Low complexity" evidence="1">
    <location>
        <begin position="200"/>
        <end position="218"/>
    </location>
</feature>
<dbReference type="RefSeq" id="XP_031429919.1">
    <property type="nucleotide sequence ID" value="XM_031574059.1"/>
</dbReference>
<feature type="non-terminal residue" evidence="3">
    <location>
        <position position="415"/>
    </location>
</feature>
<feature type="compositionally biased region" description="Pro residues" evidence="1">
    <location>
        <begin position="314"/>
        <end position="323"/>
    </location>
</feature>
<feature type="region of interest" description="Disordered" evidence="1">
    <location>
        <begin position="1"/>
        <end position="100"/>
    </location>
</feature>
<feature type="compositionally biased region" description="Pro residues" evidence="1">
    <location>
        <begin position="1"/>
        <end position="23"/>
    </location>
</feature>
<evidence type="ECO:0000313" key="2">
    <source>
        <dbReference type="Proteomes" id="UP000515152"/>
    </source>
</evidence>
<proteinExistence type="predicted"/>
<dbReference type="AlphaFoldDB" id="A0A6P8FTI6"/>
<gene>
    <name evidence="3" type="primary">LOC105890577</name>
</gene>
<evidence type="ECO:0000256" key="1">
    <source>
        <dbReference type="SAM" id="MobiDB-lite"/>
    </source>
</evidence>
<keyword evidence="2" id="KW-1185">Reference proteome</keyword>
<feature type="compositionally biased region" description="Polar residues" evidence="1">
    <location>
        <begin position="65"/>
        <end position="78"/>
    </location>
</feature>
<name>A0A6P8FTI6_CLUHA</name>
<organism evidence="2 3">
    <name type="scientific">Clupea harengus</name>
    <name type="common">Atlantic herring</name>
    <dbReference type="NCBI Taxonomy" id="7950"/>
    <lineage>
        <taxon>Eukaryota</taxon>
        <taxon>Metazoa</taxon>
        <taxon>Chordata</taxon>
        <taxon>Craniata</taxon>
        <taxon>Vertebrata</taxon>
        <taxon>Euteleostomi</taxon>
        <taxon>Actinopterygii</taxon>
        <taxon>Neopterygii</taxon>
        <taxon>Teleostei</taxon>
        <taxon>Clupei</taxon>
        <taxon>Clupeiformes</taxon>
        <taxon>Clupeoidei</taxon>
        <taxon>Clupeidae</taxon>
        <taxon>Clupea</taxon>
    </lineage>
</organism>
<feature type="compositionally biased region" description="Pro residues" evidence="1">
    <location>
        <begin position="291"/>
        <end position="307"/>
    </location>
</feature>
<feature type="compositionally biased region" description="Polar residues" evidence="1">
    <location>
        <begin position="132"/>
        <end position="142"/>
    </location>
</feature>
<feature type="region of interest" description="Disordered" evidence="1">
    <location>
        <begin position="377"/>
        <end position="415"/>
    </location>
</feature>
<reference evidence="3" key="1">
    <citation type="submission" date="2025-08" db="UniProtKB">
        <authorList>
            <consortium name="RefSeq"/>
        </authorList>
    </citation>
    <scope>IDENTIFICATION</scope>
</reference>
<feature type="compositionally biased region" description="Low complexity" evidence="1">
    <location>
        <begin position="396"/>
        <end position="415"/>
    </location>
</feature>